<protein>
    <recommendedName>
        <fullName evidence="3 5">acylphosphatase</fullName>
        <ecNumber evidence="2 5">3.6.1.7</ecNumber>
    </recommendedName>
</protein>
<dbReference type="Proteomes" id="UP001198962">
    <property type="component" value="Unassembled WGS sequence"/>
</dbReference>
<dbReference type="InterPro" id="IPR017968">
    <property type="entry name" value="Acylphosphatase_CS"/>
</dbReference>
<dbReference type="PROSITE" id="PS00151">
    <property type="entry name" value="ACYLPHOSPHATASE_2"/>
    <property type="match status" value="1"/>
</dbReference>
<dbReference type="InterPro" id="IPR036046">
    <property type="entry name" value="Acylphosphatase-like_dom_sf"/>
</dbReference>
<dbReference type="InterPro" id="IPR001792">
    <property type="entry name" value="Acylphosphatase-like_dom"/>
</dbReference>
<feature type="active site" evidence="5">
    <location>
        <position position="20"/>
    </location>
</feature>
<dbReference type="PANTHER" id="PTHR47268">
    <property type="entry name" value="ACYLPHOSPHATASE"/>
    <property type="match status" value="1"/>
</dbReference>
<name>A0AAE3DJ49_9FIRM</name>
<evidence type="ECO:0000256" key="2">
    <source>
        <dbReference type="ARBA" id="ARBA00012150"/>
    </source>
</evidence>
<evidence type="ECO:0000256" key="5">
    <source>
        <dbReference type="PROSITE-ProRule" id="PRU00520"/>
    </source>
</evidence>
<sequence>MKTVRKHFYFSGRVQGVGFRYQATRIARGLGLYGWVQNLWDGRVEMEVQGSELMVWELVRRLRQEPYIQIEDVESEDIPLKDEKGFYMAN</sequence>
<evidence type="ECO:0000313" key="8">
    <source>
        <dbReference type="EMBL" id="MCC2163772.1"/>
    </source>
</evidence>
<dbReference type="PRINTS" id="PR00112">
    <property type="entry name" value="ACYLPHPHTASE"/>
</dbReference>
<evidence type="ECO:0000256" key="3">
    <source>
        <dbReference type="ARBA" id="ARBA00015991"/>
    </source>
</evidence>
<organism evidence="8 9">
    <name type="scientific">Brotaphodocola catenula</name>
    <dbReference type="NCBI Taxonomy" id="2885361"/>
    <lineage>
        <taxon>Bacteria</taxon>
        <taxon>Bacillati</taxon>
        <taxon>Bacillota</taxon>
        <taxon>Clostridia</taxon>
        <taxon>Lachnospirales</taxon>
        <taxon>Lachnospiraceae</taxon>
        <taxon>Brotaphodocola</taxon>
    </lineage>
</organism>
<comment type="catalytic activity">
    <reaction evidence="4 5">
        <text>an acyl phosphate + H2O = a carboxylate + phosphate + H(+)</text>
        <dbReference type="Rhea" id="RHEA:14965"/>
        <dbReference type="ChEBI" id="CHEBI:15377"/>
        <dbReference type="ChEBI" id="CHEBI:15378"/>
        <dbReference type="ChEBI" id="CHEBI:29067"/>
        <dbReference type="ChEBI" id="CHEBI:43474"/>
        <dbReference type="ChEBI" id="CHEBI:59918"/>
        <dbReference type="EC" id="3.6.1.7"/>
    </reaction>
</comment>
<evidence type="ECO:0000256" key="1">
    <source>
        <dbReference type="ARBA" id="ARBA00005614"/>
    </source>
</evidence>
<keyword evidence="5" id="KW-0378">Hydrolase</keyword>
<comment type="similarity">
    <text evidence="1 6">Belongs to the acylphosphatase family.</text>
</comment>
<gene>
    <name evidence="8" type="ORF">LKD32_02555</name>
</gene>
<keyword evidence="9" id="KW-1185">Reference proteome</keyword>
<dbReference type="PROSITE" id="PS51160">
    <property type="entry name" value="ACYLPHOSPHATASE_3"/>
    <property type="match status" value="1"/>
</dbReference>
<dbReference type="RefSeq" id="WP_177976847.1">
    <property type="nucleotide sequence ID" value="NZ_JAJEPU010000004.1"/>
</dbReference>
<evidence type="ECO:0000256" key="4">
    <source>
        <dbReference type="ARBA" id="ARBA00047645"/>
    </source>
</evidence>
<evidence type="ECO:0000313" key="9">
    <source>
        <dbReference type="Proteomes" id="UP001198962"/>
    </source>
</evidence>
<comment type="caution">
    <text evidence="8">The sequence shown here is derived from an EMBL/GenBank/DDBJ whole genome shotgun (WGS) entry which is preliminary data.</text>
</comment>
<feature type="domain" description="Acylphosphatase-like" evidence="7">
    <location>
        <begin position="5"/>
        <end position="90"/>
    </location>
</feature>
<dbReference type="AlphaFoldDB" id="A0AAE3DJ49"/>
<dbReference type="Gene3D" id="3.30.70.100">
    <property type="match status" value="1"/>
</dbReference>
<dbReference type="Pfam" id="PF00708">
    <property type="entry name" value="Acylphosphatase"/>
    <property type="match status" value="1"/>
</dbReference>
<dbReference type="PANTHER" id="PTHR47268:SF4">
    <property type="entry name" value="ACYLPHOSPHATASE"/>
    <property type="match status" value="1"/>
</dbReference>
<dbReference type="InterPro" id="IPR020456">
    <property type="entry name" value="Acylphosphatase"/>
</dbReference>
<dbReference type="EMBL" id="JAJEPU010000004">
    <property type="protein sequence ID" value="MCC2163772.1"/>
    <property type="molecule type" value="Genomic_DNA"/>
</dbReference>
<dbReference type="SUPFAM" id="SSF54975">
    <property type="entry name" value="Acylphosphatase/BLUF domain-like"/>
    <property type="match status" value="1"/>
</dbReference>
<proteinExistence type="inferred from homology"/>
<dbReference type="EC" id="3.6.1.7" evidence="2 5"/>
<evidence type="ECO:0000256" key="6">
    <source>
        <dbReference type="RuleBase" id="RU004168"/>
    </source>
</evidence>
<reference evidence="8" key="1">
    <citation type="submission" date="2021-10" db="EMBL/GenBank/DDBJ databases">
        <title>Anaerobic single-cell dispensing facilitates the cultivation of human gut bacteria.</title>
        <authorList>
            <person name="Afrizal A."/>
        </authorList>
    </citation>
    <scope>NUCLEOTIDE SEQUENCE</scope>
    <source>
        <strain evidence="8">CLA-AA-H274</strain>
    </source>
</reference>
<evidence type="ECO:0000259" key="7">
    <source>
        <dbReference type="PROSITE" id="PS51160"/>
    </source>
</evidence>
<dbReference type="GO" id="GO:0003998">
    <property type="term" value="F:acylphosphatase activity"/>
    <property type="evidence" value="ECO:0007669"/>
    <property type="project" value="UniProtKB-EC"/>
</dbReference>
<feature type="active site" evidence="5">
    <location>
        <position position="38"/>
    </location>
</feature>
<accession>A0AAE3DJ49</accession>